<dbReference type="Proteomes" id="UP000184396">
    <property type="component" value="Unassembled WGS sequence"/>
</dbReference>
<dbReference type="RefSeq" id="WP_019387406.1">
    <property type="nucleotide sequence ID" value="NZ_ALIH01000005.1"/>
</dbReference>
<keyword evidence="1" id="KW-0812">Transmembrane</keyword>
<feature type="transmembrane region" description="Helical" evidence="1">
    <location>
        <begin position="55"/>
        <end position="73"/>
    </location>
</feature>
<dbReference type="OrthoDB" id="1442507at2"/>
<gene>
    <name evidence="2" type="ORF">SAMN05216261_1267</name>
</gene>
<evidence type="ECO:0000256" key="1">
    <source>
        <dbReference type="SAM" id="Phobius"/>
    </source>
</evidence>
<evidence type="ECO:0000313" key="3">
    <source>
        <dbReference type="Proteomes" id="UP000184396"/>
    </source>
</evidence>
<dbReference type="EMBL" id="FQYK01000002">
    <property type="protein sequence ID" value="SHI60739.1"/>
    <property type="molecule type" value="Genomic_DNA"/>
</dbReference>
<evidence type="ECO:0000313" key="2">
    <source>
        <dbReference type="EMBL" id="SHI60739.1"/>
    </source>
</evidence>
<keyword evidence="3" id="KW-1185">Reference proteome</keyword>
<dbReference type="AlphaFoldDB" id="A0A1M6CIB3"/>
<feature type="transmembrane region" description="Helical" evidence="1">
    <location>
        <begin position="104"/>
        <end position="122"/>
    </location>
</feature>
<keyword evidence="1" id="KW-0472">Membrane</keyword>
<dbReference type="STRING" id="1178825.SAMN05216261_1267"/>
<organism evidence="2 3">
    <name type="scientific">Algibacter luteus</name>
    <dbReference type="NCBI Taxonomy" id="1178825"/>
    <lineage>
        <taxon>Bacteria</taxon>
        <taxon>Pseudomonadati</taxon>
        <taxon>Bacteroidota</taxon>
        <taxon>Flavobacteriia</taxon>
        <taxon>Flavobacteriales</taxon>
        <taxon>Flavobacteriaceae</taxon>
        <taxon>Algibacter</taxon>
    </lineage>
</organism>
<name>A0A1M6CIB3_9FLAO</name>
<proteinExistence type="predicted"/>
<dbReference type="eggNOG" id="ENOG50334NG">
    <property type="taxonomic scope" value="Bacteria"/>
</dbReference>
<keyword evidence="1" id="KW-1133">Transmembrane helix</keyword>
<sequence>MEEKETKYLEDLSRKVIGETTIESPSLDFTNAVITRINELHKSEVTVYKPLISKMAWILIALVVVSYIIFFASKTESSNWLTSVDFKILSKINVLSDVTLSKTFTYAILFLALMFCIQIPLIKNHVNKRYEI</sequence>
<accession>A0A1M6CIB3</accession>
<reference evidence="2 3" key="1">
    <citation type="submission" date="2016-11" db="EMBL/GenBank/DDBJ databases">
        <authorList>
            <person name="Jaros S."/>
            <person name="Januszkiewicz K."/>
            <person name="Wedrychowicz H."/>
        </authorList>
    </citation>
    <scope>NUCLEOTIDE SEQUENCE [LARGE SCALE GENOMIC DNA]</scope>
    <source>
        <strain evidence="2 3">CGMCC 1.12213</strain>
    </source>
</reference>
<protein>
    <submittedName>
        <fullName evidence="2">Uncharacterized protein</fullName>
    </submittedName>
</protein>